<feature type="compositionally biased region" description="Basic residues" evidence="1">
    <location>
        <begin position="203"/>
        <end position="215"/>
    </location>
</feature>
<dbReference type="Pfam" id="PF08208">
    <property type="entry name" value="RNA_polI_A34"/>
    <property type="match status" value="1"/>
</dbReference>
<dbReference type="AlphaFoldDB" id="A0A5N7A0S4"/>
<feature type="compositionally biased region" description="Low complexity" evidence="1">
    <location>
        <begin position="83"/>
        <end position="93"/>
    </location>
</feature>
<dbReference type="RefSeq" id="XP_031925870.1">
    <property type="nucleotide sequence ID" value="XM_032067529.1"/>
</dbReference>
<name>A0A5N7A0S4_9EURO</name>
<feature type="compositionally biased region" description="Basic and acidic residues" evidence="1">
    <location>
        <begin position="279"/>
        <end position="301"/>
    </location>
</feature>
<evidence type="ECO:0000256" key="1">
    <source>
        <dbReference type="SAM" id="MobiDB-lite"/>
    </source>
</evidence>
<dbReference type="GeneID" id="43651975"/>
<accession>A0A5N7A0S4</accession>
<sequence length="311" mass="34126">MAPKSKEVVASDSKSSRSSSPGVLEKAEVSSSSESENSSSESDSDNDSVVSETQNKKKSSKVSSQAPQPYRAPSGFKAAKKQSPPSSSTTSLLSDLRGKQVYHITAPAFLPLSKVKEISLGKVMKGEPVMKHEGVQYGIPAESITQTDMGGKALLLYDSKSQTYYTTSTNDIRSYHVQELINLPERSEENDTVLEAAKEQIKPPRKQPKHLKMRFRPVGSEQGPPETIGSSSEESEGEQPTFKMPKESHKEKEDKKRKHHQTDGEGSQPSAEPRKKSKKADGAEKAEKSEKSKKSSKSKEEKKRKKSEKSA</sequence>
<dbReference type="OrthoDB" id="76224at2759"/>
<dbReference type="InterPro" id="IPR013240">
    <property type="entry name" value="DNA-dir_RNA_pol1_su_RPA34"/>
</dbReference>
<evidence type="ECO:0000313" key="3">
    <source>
        <dbReference type="Proteomes" id="UP000326268"/>
    </source>
</evidence>
<feature type="compositionally biased region" description="Basic residues" evidence="1">
    <location>
        <begin position="302"/>
        <end position="311"/>
    </location>
</feature>
<dbReference type="GO" id="GO:0000428">
    <property type="term" value="C:DNA-directed RNA polymerase complex"/>
    <property type="evidence" value="ECO:0007669"/>
    <property type="project" value="UniProtKB-KW"/>
</dbReference>
<feature type="region of interest" description="Disordered" evidence="1">
    <location>
        <begin position="198"/>
        <end position="311"/>
    </location>
</feature>
<gene>
    <name evidence="2" type="ORF">BDV27DRAFT_130968</name>
</gene>
<evidence type="ECO:0000313" key="2">
    <source>
        <dbReference type="EMBL" id="KAE8362789.1"/>
    </source>
</evidence>
<dbReference type="InterPro" id="IPR053263">
    <property type="entry name" value="Euk_RPA34_RNAP_subunit"/>
</dbReference>
<feature type="compositionally biased region" description="Low complexity" evidence="1">
    <location>
        <begin position="29"/>
        <end position="52"/>
    </location>
</feature>
<keyword evidence="2" id="KW-0804">Transcription</keyword>
<reference evidence="2 3" key="1">
    <citation type="submission" date="2019-04" db="EMBL/GenBank/DDBJ databases">
        <title>Friends and foes A comparative genomics studyof 23 Aspergillus species from section Flavi.</title>
        <authorList>
            <consortium name="DOE Joint Genome Institute"/>
            <person name="Kjaerbolling I."/>
            <person name="Vesth T."/>
            <person name="Frisvad J.C."/>
            <person name="Nybo J.L."/>
            <person name="Theobald S."/>
            <person name="Kildgaard S."/>
            <person name="Isbrandt T."/>
            <person name="Kuo A."/>
            <person name="Sato A."/>
            <person name="Lyhne E.K."/>
            <person name="Kogle M.E."/>
            <person name="Wiebenga A."/>
            <person name="Kun R.S."/>
            <person name="Lubbers R.J."/>
            <person name="Makela M.R."/>
            <person name="Barry K."/>
            <person name="Chovatia M."/>
            <person name="Clum A."/>
            <person name="Daum C."/>
            <person name="Haridas S."/>
            <person name="He G."/>
            <person name="LaButti K."/>
            <person name="Lipzen A."/>
            <person name="Mondo S."/>
            <person name="Riley R."/>
            <person name="Salamov A."/>
            <person name="Simmons B.A."/>
            <person name="Magnuson J.K."/>
            <person name="Henrissat B."/>
            <person name="Mortensen U.H."/>
            <person name="Larsen T.O."/>
            <person name="Devries R.P."/>
            <person name="Grigoriev I.V."/>
            <person name="Machida M."/>
            <person name="Baker S.E."/>
            <person name="Andersen M.R."/>
        </authorList>
    </citation>
    <scope>NUCLEOTIDE SEQUENCE [LARGE SCALE GENOMIC DNA]</scope>
    <source>
        <strain evidence="2 3">CBS 763.97</strain>
    </source>
</reference>
<dbReference type="Proteomes" id="UP000326268">
    <property type="component" value="Unassembled WGS sequence"/>
</dbReference>
<dbReference type="PANTHER" id="PTHR28155:SF1">
    <property type="entry name" value="DNA-DIRECTED RNA POLYMERASE I SUBUNIT RPA34.5-DOMAIN-CONTAINING PROTEIN"/>
    <property type="match status" value="1"/>
</dbReference>
<feature type="region of interest" description="Disordered" evidence="1">
    <location>
        <begin position="1"/>
        <end position="93"/>
    </location>
</feature>
<keyword evidence="3" id="KW-1185">Reference proteome</keyword>
<dbReference type="PANTHER" id="PTHR28155">
    <property type="entry name" value="ACR243WP"/>
    <property type="match status" value="1"/>
</dbReference>
<organism evidence="2 3">
    <name type="scientific">Aspergillus caelatus</name>
    <dbReference type="NCBI Taxonomy" id="61420"/>
    <lineage>
        <taxon>Eukaryota</taxon>
        <taxon>Fungi</taxon>
        <taxon>Dikarya</taxon>
        <taxon>Ascomycota</taxon>
        <taxon>Pezizomycotina</taxon>
        <taxon>Eurotiomycetes</taxon>
        <taxon>Eurotiomycetidae</taxon>
        <taxon>Eurotiales</taxon>
        <taxon>Aspergillaceae</taxon>
        <taxon>Aspergillus</taxon>
        <taxon>Aspergillus subgen. Circumdati</taxon>
    </lineage>
</organism>
<keyword evidence="2" id="KW-0240">DNA-directed RNA polymerase</keyword>
<dbReference type="GO" id="GO:0006360">
    <property type="term" value="P:transcription by RNA polymerase I"/>
    <property type="evidence" value="ECO:0007669"/>
    <property type="project" value="InterPro"/>
</dbReference>
<dbReference type="EMBL" id="ML737693">
    <property type="protein sequence ID" value="KAE8362789.1"/>
    <property type="molecule type" value="Genomic_DNA"/>
</dbReference>
<feature type="compositionally biased region" description="Low complexity" evidence="1">
    <location>
        <begin position="11"/>
        <end position="20"/>
    </location>
</feature>
<feature type="compositionally biased region" description="Basic and acidic residues" evidence="1">
    <location>
        <begin position="244"/>
        <end position="254"/>
    </location>
</feature>
<proteinExistence type="predicted"/>
<protein>
    <submittedName>
        <fullName evidence="2">DNA-directed RNA polymerase I subunit RPA34.5-domain-containing protein</fullName>
    </submittedName>
</protein>